<keyword evidence="4" id="KW-1185">Reference proteome</keyword>
<organism evidence="3 4">
    <name type="scientific">Sinomicrobium pectinilyticum</name>
    <dbReference type="NCBI Taxonomy" id="1084421"/>
    <lineage>
        <taxon>Bacteria</taxon>
        <taxon>Pseudomonadati</taxon>
        <taxon>Bacteroidota</taxon>
        <taxon>Flavobacteriia</taxon>
        <taxon>Flavobacteriales</taxon>
        <taxon>Flavobacteriaceae</taxon>
        <taxon>Sinomicrobium</taxon>
    </lineage>
</organism>
<protein>
    <submittedName>
        <fullName evidence="3">DUF4974 domain-containing protein</fullName>
    </submittedName>
</protein>
<dbReference type="Pfam" id="PF04773">
    <property type="entry name" value="FecR"/>
    <property type="match status" value="1"/>
</dbReference>
<dbReference type="GO" id="GO:0016989">
    <property type="term" value="F:sigma factor antagonist activity"/>
    <property type="evidence" value="ECO:0007669"/>
    <property type="project" value="TreeGrafter"/>
</dbReference>
<feature type="domain" description="FecR protein" evidence="2">
    <location>
        <begin position="120"/>
        <end position="206"/>
    </location>
</feature>
<dbReference type="AlphaFoldDB" id="A0A3N0DR01"/>
<evidence type="ECO:0000256" key="1">
    <source>
        <dbReference type="SAM" id="Phobius"/>
    </source>
</evidence>
<gene>
    <name evidence="3" type="ORF">ED312_19865</name>
</gene>
<dbReference type="EMBL" id="RJTM01000138">
    <property type="protein sequence ID" value="RNL78058.1"/>
    <property type="molecule type" value="Genomic_DNA"/>
</dbReference>
<keyword evidence="1" id="KW-1133">Transmembrane helix</keyword>
<reference evidence="3 4" key="1">
    <citation type="submission" date="2018-10" db="EMBL/GenBank/DDBJ databases">
        <title>Sinomicrobium pectinilyticum sp. nov., a pectinase-producing bacterium isolated from alkaline and saline soil, and emended description of the genus Sinomicrobium.</title>
        <authorList>
            <person name="Cheng B."/>
            <person name="Li C."/>
            <person name="Lai Q."/>
            <person name="Du M."/>
            <person name="Shao Z."/>
            <person name="Xu P."/>
            <person name="Yang C."/>
        </authorList>
    </citation>
    <scope>NUCLEOTIDE SEQUENCE [LARGE SCALE GENOMIC DNA]</scope>
    <source>
        <strain evidence="3 4">5DNS001</strain>
    </source>
</reference>
<keyword evidence="1" id="KW-0472">Membrane</keyword>
<dbReference type="PIRSF" id="PIRSF018266">
    <property type="entry name" value="FecR"/>
    <property type="match status" value="1"/>
</dbReference>
<evidence type="ECO:0000313" key="4">
    <source>
        <dbReference type="Proteomes" id="UP000267469"/>
    </source>
</evidence>
<name>A0A3N0DR01_SINP1</name>
<proteinExistence type="predicted"/>
<dbReference type="InterPro" id="IPR006860">
    <property type="entry name" value="FecR"/>
</dbReference>
<dbReference type="Gene3D" id="2.60.120.1440">
    <property type="match status" value="1"/>
</dbReference>
<dbReference type="PANTHER" id="PTHR30273:SF2">
    <property type="entry name" value="PROTEIN FECR"/>
    <property type="match status" value="1"/>
</dbReference>
<dbReference type="PANTHER" id="PTHR30273">
    <property type="entry name" value="PERIPLASMIC SIGNAL SENSOR AND SIGMA FACTOR ACTIVATOR FECR-RELATED"/>
    <property type="match status" value="1"/>
</dbReference>
<dbReference type="Gene3D" id="3.55.50.30">
    <property type="match status" value="1"/>
</dbReference>
<evidence type="ECO:0000259" key="2">
    <source>
        <dbReference type="Pfam" id="PF04773"/>
    </source>
</evidence>
<evidence type="ECO:0000313" key="3">
    <source>
        <dbReference type="EMBL" id="RNL78058.1"/>
    </source>
</evidence>
<accession>A0A3N0DR01</accession>
<dbReference type="RefSeq" id="WP_123217778.1">
    <property type="nucleotide sequence ID" value="NZ_RJTM01000138.1"/>
</dbReference>
<dbReference type="Proteomes" id="UP000267469">
    <property type="component" value="Unassembled WGS sequence"/>
</dbReference>
<keyword evidence="1" id="KW-0812">Transmembrane</keyword>
<sequence length="334" mass="38217">MDCKLLEKYWEGKCSAREAKQVEEFLRENRSEADVSLQKAWEHAPTSISDKDSQRIREGVFAIVKADMGKIRHLSVSAFRKSLVIAASFLLFLAAGSTAYFMYQPRTAHWIVVNNIRDTAKEIELTDGTKIWLKPGSSISYTDEFGEQERNIKLRGEAYFDVAKDSSRPFQVRTENITTRVLGTMFNIKAYEFEENIQIVLSEGSVSVTLKEEETEREIAKMHPGELLNFDKINNNTSVDAIRNSGEELYKGNKLVFHNTTIQEALTRISRIYRMEIDMSTLSATDKGKHVSGVFHNTTPVDAMQRILFIHHMVLEQKDGKLLVKREKQLIDSQ</sequence>
<comment type="caution">
    <text evidence="3">The sequence shown here is derived from an EMBL/GenBank/DDBJ whole genome shotgun (WGS) entry which is preliminary data.</text>
</comment>
<dbReference type="InterPro" id="IPR012373">
    <property type="entry name" value="Ferrdict_sens_TM"/>
</dbReference>
<dbReference type="OrthoDB" id="651134at2"/>
<feature type="transmembrane region" description="Helical" evidence="1">
    <location>
        <begin position="82"/>
        <end position="103"/>
    </location>
</feature>